<dbReference type="InterPro" id="IPR011006">
    <property type="entry name" value="CheY-like_superfamily"/>
</dbReference>
<organism evidence="5 6">
    <name type="scientific">Microcoleus asticus IPMA8</name>
    <dbReference type="NCBI Taxonomy" id="2563858"/>
    <lineage>
        <taxon>Bacteria</taxon>
        <taxon>Bacillati</taxon>
        <taxon>Cyanobacteriota</taxon>
        <taxon>Cyanophyceae</taxon>
        <taxon>Oscillatoriophycideae</taxon>
        <taxon>Oscillatoriales</taxon>
        <taxon>Microcoleaceae</taxon>
        <taxon>Microcoleus</taxon>
        <taxon>Microcoleus asticus</taxon>
    </lineage>
</organism>
<dbReference type="Proteomes" id="UP000702425">
    <property type="component" value="Unassembled WGS sequence"/>
</dbReference>
<accession>A0ABX2D0D5</accession>
<dbReference type="InterPro" id="IPR024186">
    <property type="entry name" value="Sig_transdc_resp-reg_PatA"/>
</dbReference>
<evidence type="ECO:0000259" key="4">
    <source>
        <dbReference type="PROSITE" id="PS50110"/>
    </source>
</evidence>
<dbReference type="Pfam" id="PF00072">
    <property type="entry name" value="Response_reg"/>
    <property type="match status" value="1"/>
</dbReference>
<dbReference type="Gene3D" id="3.40.50.2300">
    <property type="match status" value="1"/>
</dbReference>
<name>A0ABX2D0D5_9CYAN</name>
<dbReference type="InterPro" id="IPR001789">
    <property type="entry name" value="Sig_transdc_resp-reg_receiver"/>
</dbReference>
<keyword evidence="6" id="KW-1185">Reference proteome</keyword>
<dbReference type="InterPro" id="IPR050595">
    <property type="entry name" value="Bact_response_regulator"/>
</dbReference>
<proteinExistence type="evidence at transcript level"/>
<dbReference type="InterPro" id="IPR025497">
    <property type="entry name" value="PatA-like_N"/>
</dbReference>
<dbReference type="PANTHER" id="PTHR44591">
    <property type="entry name" value="STRESS RESPONSE REGULATOR PROTEIN 1"/>
    <property type="match status" value="1"/>
</dbReference>
<reference evidence="5 6" key="1">
    <citation type="journal article" date="2020" name="Sci. Rep.">
        <title>A novel cyanobacterial geosmin producer, revising GeoA distribution and dispersion patterns in Bacteria.</title>
        <authorList>
            <person name="Churro C."/>
            <person name="Semedo-Aguiar A.P."/>
            <person name="Silva A.D."/>
            <person name="Pereira-Leal J.B."/>
            <person name="Leite R.B."/>
        </authorList>
    </citation>
    <scope>NUCLEOTIDE SEQUENCE [LARGE SCALE GENOMIC DNA]</scope>
    <source>
        <strain evidence="5 6">IPMA8</strain>
    </source>
</reference>
<comment type="induction">
    <text evidence="2">By nitrogen starvation.</text>
</comment>
<evidence type="ECO:0000313" key="6">
    <source>
        <dbReference type="Proteomes" id="UP000702425"/>
    </source>
</evidence>
<keyword evidence="1 3" id="KW-0597">Phosphoprotein</keyword>
<comment type="subcellular location">
    <subcellularLocation>
        <location evidence="2">Cell septum</location>
    </subcellularLocation>
</comment>
<feature type="modified residue" description="4-aspartylphosphate" evidence="3">
    <location>
        <position position="314"/>
    </location>
</feature>
<keyword evidence="2" id="KW-0902">Two-component regulatory system</keyword>
<dbReference type="GO" id="GO:0004016">
    <property type="term" value="F:adenylate cyclase activity"/>
    <property type="evidence" value="ECO:0007669"/>
    <property type="project" value="UniProtKB-EC"/>
</dbReference>
<dbReference type="PROSITE" id="PS50110">
    <property type="entry name" value="RESPONSE_REGULATORY"/>
    <property type="match status" value="1"/>
</dbReference>
<evidence type="ECO:0000256" key="1">
    <source>
        <dbReference type="ARBA" id="ARBA00022553"/>
    </source>
</evidence>
<evidence type="ECO:0000313" key="5">
    <source>
        <dbReference type="EMBL" id="NQE36119.1"/>
    </source>
</evidence>
<keyword evidence="2" id="KW-0364">Heterocyst</keyword>
<dbReference type="EMBL" id="SRRZ01000074">
    <property type="protein sequence ID" value="NQE36119.1"/>
    <property type="molecule type" value="Genomic_DNA"/>
</dbReference>
<evidence type="ECO:0000256" key="3">
    <source>
        <dbReference type="PROSITE-ProRule" id="PRU00169"/>
    </source>
</evidence>
<dbReference type="SUPFAM" id="SSF52172">
    <property type="entry name" value="CheY-like"/>
    <property type="match status" value="1"/>
</dbReference>
<feature type="domain" description="Response regulatory" evidence="4">
    <location>
        <begin position="265"/>
        <end position="381"/>
    </location>
</feature>
<comment type="caution">
    <text evidence="5">The sequence shown here is derived from an EMBL/GenBank/DDBJ whole genome shotgun (WGS) entry which is preliminary data.</text>
</comment>
<protein>
    <recommendedName>
        <fullName evidence="2">Protein PatA</fullName>
    </recommendedName>
</protein>
<comment type="function">
    <text evidence="2">Controls heterocyst pattern formation.</text>
</comment>
<dbReference type="PIRSF" id="PIRSF005897">
    <property type="entry name" value="RR_PatA"/>
    <property type="match status" value="1"/>
</dbReference>
<evidence type="ECO:0000256" key="2">
    <source>
        <dbReference type="PIRNR" id="PIRNR005897"/>
    </source>
</evidence>
<gene>
    <name evidence="5" type="primary">cyaB_3</name>
    <name evidence="5" type="ORF">E5S67_03882</name>
</gene>
<keyword evidence="5" id="KW-0456">Lyase</keyword>
<dbReference type="PANTHER" id="PTHR44591:SF23">
    <property type="entry name" value="CHEY SUBFAMILY"/>
    <property type="match status" value="1"/>
</dbReference>
<dbReference type="Pfam" id="PF14332">
    <property type="entry name" value="DUF4388"/>
    <property type="match status" value="1"/>
</dbReference>
<dbReference type="SMART" id="SM00448">
    <property type="entry name" value="REC"/>
    <property type="match status" value="1"/>
</dbReference>
<sequence length="408" mass="46126">MRVDMSATAIGYKMLSHTLAVLSQKQATGKLLLEQGEQQWQLYFFQGCLVYATGGTHRSRRWYRAIGQHCRNFQVDLRDLDAGELWEYQLLQRGVAASEMSLEQAKAIVHTSLSEVFFALMGQSGLRREWRPSQKYFSTITSSLLLSLTEVEKIMCSTQQIWQKWKEMGLWLVDPEQAPLLKASAKLQENRFSSNSLIALANVFNGENTLWDIAFKKKQCVTVATRALVNYMKQGLVNFRTVPDLPSPIEQWRLAAAIAQPGRPLIACVDDSPTVCEFLEQILLPEGYRVLKIQDPMQGVGILAKHKPALIFMDVVMPKTSGFALCNFLRKTPAFRETPIVFLTGKDSIIDRTRAKFTGASDFLSKPADPEQVLQIADKYLKVKGDRHPLAIRRPDILNSHQFTLANS</sequence>